<evidence type="ECO:0000313" key="5">
    <source>
        <dbReference type="Proteomes" id="UP000784294"/>
    </source>
</evidence>
<comment type="similarity">
    <text evidence="1">Belongs to the OPI10 family.</text>
</comment>
<dbReference type="GO" id="GO:0005634">
    <property type="term" value="C:nucleus"/>
    <property type="evidence" value="ECO:0007669"/>
    <property type="project" value="TreeGrafter"/>
</dbReference>
<dbReference type="InterPro" id="IPR008493">
    <property type="entry name" value="Hikeshi-like_N"/>
</dbReference>
<dbReference type="GO" id="GO:0006606">
    <property type="term" value="P:protein import into nucleus"/>
    <property type="evidence" value="ECO:0007669"/>
    <property type="project" value="TreeGrafter"/>
</dbReference>
<keyword evidence="5" id="KW-1185">Reference proteome</keyword>
<dbReference type="InterPro" id="IPR031318">
    <property type="entry name" value="OPI10"/>
</dbReference>
<dbReference type="OrthoDB" id="10248398at2759"/>
<dbReference type="Pfam" id="PF05603">
    <property type="entry name" value="Hikeshi-like_N"/>
    <property type="match status" value="1"/>
</dbReference>
<protein>
    <submittedName>
        <fullName evidence="4">Uncharacterized protein</fullName>
    </submittedName>
</protein>
<name>A0A3S5CJ37_9PLAT</name>
<accession>A0A3S5CJ37</accession>
<dbReference type="GO" id="GO:0061608">
    <property type="term" value="F:nuclear import signal receptor activity"/>
    <property type="evidence" value="ECO:0007669"/>
    <property type="project" value="TreeGrafter"/>
</dbReference>
<dbReference type="Proteomes" id="UP000784294">
    <property type="component" value="Unassembled WGS sequence"/>
</dbReference>
<dbReference type="EMBL" id="CAAALY010014524">
    <property type="protein sequence ID" value="VEL12349.1"/>
    <property type="molecule type" value="Genomic_DNA"/>
</dbReference>
<comment type="caution">
    <text evidence="4">The sequence shown here is derived from an EMBL/GenBank/DDBJ whole genome shotgun (WGS) entry which is preliminary data.</text>
</comment>
<evidence type="ECO:0000256" key="1">
    <source>
        <dbReference type="ARBA" id="ARBA00006623"/>
    </source>
</evidence>
<dbReference type="AlphaFoldDB" id="A0A3S5CJ37"/>
<dbReference type="PANTHER" id="PTHR12925:SF0">
    <property type="entry name" value="PROTEIN HIKESHI"/>
    <property type="match status" value="1"/>
</dbReference>
<feature type="domain" description="Hikeshi-like C-terminal" evidence="3">
    <location>
        <begin position="140"/>
        <end position="196"/>
    </location>
</feature>
<gene>
    <name evidence="4" type="ORF">PXEA_LOCUS5789</name>
</gene>
<dbReference type="PANTHER" id="PTHR12925">
    <property type="entry name" value="HIKESHI FAMILY MEMBER"/>
    <property type="match status" value="1"/>
</dbReference>
<dbReference type="InterPro" id="IPR048364">
    <property type="entry name" value="Hikeshi-like_C"/>
</dbReference>
<feature type="domain" description="Hikeshi-like N-terminal" evidence="2">
    <location>
        <begin position="11"/>
        <end position="126"/>
    </location>
</feature>
<organism evidence="4 5">
    <name type="scientific">Protopolystoma xenopodis</name>
    <dbReference type="NCBI Taxonomy" id="117903"/>
    <lineage>
        <taxon>Eukaryota</taxon>
        <taxon>Metazoa</taxon>
        <taxon>Spiralia</taxon>
        <taxon>Lophotrochozoa</taxon>
        <taxon>Platyhelminthes</taxon>
        <taxon>Monogenea</taxon>
        <taxon>Polyopisthocotylea</taxon>
        <taxon>Polystomatidea</taxon>
        <taxon>Polystomatidae</taxon>
        <taxon>Protopolystoma</taxon>
    </lineage>
</organism>
<dbReference type="Pfam" id="PF21057">
    <property type="entry name" value="Hikeshi-like_C"/>
    <property type="match status" value="1"/>
</dbReference>
<evidence type="ECO:0000313" key="4">
    <source>
        <dbReference type="EMBL" id="VEL12349.1"/>
    </source>
</evidence>
<evidence type="ECO:0000259" key="3">
    <source>
        <dbReference type="Pfam" id="PF21057"/>
    </source>
</evidence>
<sequence length="197" mass="21624">MFAAVVAGKLGDFVQVSETKFMLSLQPLNDSNHIVVFLTGQTPLPFEMGGGGINSGTSVMWYYMGFICNAKPSAIYRIANLKTASDAALIENPFMSHNAPSFSTGVTAQLGISIEPIETLLQQIPLDSSQLKKSGGDAMRDFAAFAAQNLFDYVSSFSRNLPLQATITEPYVPLSAIKQWFHIFQNKLSLDKNFWLK</sequence>
<reference evidence="4" key="1">
    <citation type="submission" date="2018-11" db="EMBL/GenBank/DDBJ databases">
        <authorList>
            <consortium name="Pathogen Informatics"/>
        </authorList>
    </citation>
    <scope>NUCLEOTIDE SEQUENCE</scope>
</reference>
<dbReference type="GO" id="GO:0005829">
    <property type="term" value="C:cytosol"/>
    <property type="evidence" value="ECO:0007669"/>
    <property type="project" value="TreeGrafter"/>
</dbReference>
<proteinExistence type="inferred from homology"/>
<evidence type="ECO:0000259" key="2">
    <source>
        <dbReference type="Pfam" id="PF05603"/>
    </source>
</evidence>